<keyword evidence="2" id="KW-1185">Reference proteome</keyword>
<dbReference type="EMBL" id="LFZK01000003">
    <property type="protein sequence ID" value="KYC28854.1"/>
    <property type="molecule type" value="Genomic_DNA"/>
</dbReference>
<organism evidence="1 2">
    <name type="scientific">Sterolibacterium denitrificans</name>
    <dbReference type="NCBI Taxonomy" id="157592"/>
    <lineage>
        <taxon>Bacteria</taxon>
        <taxon>Pseudomonadati</taxon>
        <taxon>Pseudomonadota</taxon>
        <taxon>Betaproteobacteria</taxon>
        <taxon>Nitrosomonadales</taxon>
        <taxon>Sterolibacteriaceae</taxon>
        <taxon>Sterolibacterium</taxon>
    </lineage>
</organism>
<gene>
    <name evidence="1" type="ORF">ACY05_04035</name>
</gene>
<comment type="caution">
    <text evidence="1">The sequence shown here is derived from an EMBL/GenBank/DDBJ whole genome shotgun (WGS) entry which is preliminary data.</text>
</comment>
<dbReference type="OrthoDB" id="47603at2"/>
<evidence type="ECO:0000313" key="1">
    <source>
        <dbReference type="EMBL" id="KYC28854.1"/>
    </source>
</evidence>
<name>A0A656Z6Q8_9PROT</name>
<protein>
    <submittedName>
        <fullName evidence="1">Uncharacterized protein</fullName>
    </submittedName>
</protein>
<dbReference type="RefSeq" id="WP_067171256.1">
    <property type="nucleotide sequence ID" value="NZ_LFZK01000003.1"/>
</dbReference>
<sequence length="125" mass="13542">MRNRLHLLKPGDWLVLLLAAACCAALLPLLWRGGAVQKAVVRSNGQIVAELGIDAARHYEVSGPLGITVIEIQPGRARVLSDPGPRQYCVRQGWLTRANAIAICAPNQVSLTLVGREQAYDSLSY</sequence>
<proteinExistence type="predicted"/>
<dbReference type="InterPro" id="IPR038690">
    <property type="entry name" value="NusG_2_sf"/>
</dbReference>
<dbReference type="Gene3D" id="2.60.320.10">
    <property type="entry name" value="N-utilization substance G protein NusG, insert domain"/>
    <property type="match status" value="1"/>
</dbReference>
<dbReference type="AlphaFoldDB" id="A0A656Z6Q8"/>
<dbReference type="Proteomes" id="UP000243416">
    <property type="component" value="Unassembled WGS sequence"/>
</dbReference>
<accession>A0A656Z6Q8</accession>
<dbReference type="CDD" id="cd09910">
    <property type="entry name" value="NGN-insert_like"/>
    <property type="match status" value="1"/>
</dbReference>
<evidence type="ECO:0000313" key="2">
    <source>
        <dbReference type="Proteomes" id="UP000243416"/>
    </source>
</evidence>
<reference evidence="1 2" key="1">
    <citation type="journal article" date="2016" name="ISME J.">
        <title>Integrated multi-omics analyses reveal the biochemical mechanisms and phylogenetic relevance of anaerobic androgen biodegradation in the environment.</title>
        <authorList>
            <person name="Yang F.C."/>
            <person name="Chen Y.L."/>
            <person name="Tang S.L."/>
            <person name="Yu C.P."/>
            <person name="Wang P.H."/>
            <person name="Ismail W."/>
            <person name="Wang C.H."/>
            <person name="Ding J.Y."/>
            <person name="Yang C.Y."/>
            <person name="Yang C.Y."/>
            <person name="Chiang Y.R."/>
        </authorList>
    </citation>
    <scope>NUCLEOTIDE SEQUENCE [LARGE SCALE GENOMIC DNA]</scope>
    <source>
        <strain evidence="1 2">DSM 13999</strain>
    </source>
</reference>
<dbReference type="Pfam" id="PF07009">
    <property type="entry name" value="NusG_II"/>
    <property type="match status" value="1"/>
</dbReference>